<dbReference type="InterPro" id="IPR050903">
    <property type="entry name" value="Bact_Chemotaxis_MeTrfase"/>
</dbReference>
<dbReference type="CDD" id="cd02440">
    <property type="entry name" value="AdoMet_MTases"/>
    <property type="match status" value="1"/>
</dbReference>
<dbReference type="Gene3D" id="1.10.155.10">
    <property type="entry name" value="Chemotaxis receptor methyltransferase CheR, N-terminal domain"/>
    <property type="match status" value="1"/>
</dbReference>
<dbReference type="PROSITE" id="PS50123">
    <property type="entry name" value="CHER"/>
    <property type="match status" value="1"/>
</dbReference>
<dbReference type="InterPro" id="IPR036804">
    <property type="entry name" value="CheR_N_sf"/>
</dbReference>
<dbReference type="Pfam" id="PF03705">
    <property type="entry name" value="CheR_N"/>
    <property type="match status" value="1"/>
</dbReference>
<organism evidence="7 8">
    <name type="scientific">Anaerovorax odorimutans</name>
    <dbReference type="NCBI Taxonomy" id="109327"/>
    <lineage>
        <taxon>Bacteria</taxon>
        <taxon>Bacillati</taxon>
        <taxon>Bacillota</taxon>
        <taxon>Clostridia</taxon>
        <taxon>Peptostreptococcales</taxon>
        <taxon>Anaerovoracaceae</taxon>
        <taxon>Anaerovorax</taxon>
    </lineage>
</organism>
<evidence type="ECO:0000256" key="4">
    <source>
        <dbReference type="ARBA" id="ARBA00022679"/>
    </source>
</evidence>
<dbReference type="SMART" id="SM00138">
    <property type="entry name" value="MeTrc"/>
    <property type="match status" value="1"/>
</dbReference>
<dbReference type="RefSeq" id="WP_256132129.1">
    <property type="nucleotide sequence ID" value="NZ_JANFXK010000009.1"/>
</dbReference>
<proteinExistence type="predicted"/>
<dbReference type="PANTHER" id="PTHR24422">
    <property type="entry name" value="CHEMOTAXIS PROTEIN METHYLTRANSFERASE"/>
    <property type="match status" value="1"/>
</dbReference>
<evidence type="ECO:0000256" key="1">
    <source>
        <dbReference type="ARBA" id="ARBA00001541"/>
    </source>
</evidence>
<evidence type="ECO:0000313" key="7">
    <source>
        <dbReference type="EMBL" id="MCQ4636940.1"/>
    </source>
</evidence>
<dbReference type="InterPro" id="IPR022641">
    <property type="entry name" value="CheR_N"/>
</dbReference>
<feature type="domain" description="CheR-type methyltransferase" evidence="6">
    <location>
        <begin position="1"/>
        <end position="271"/>
    </location>
</feature>
<sequence>MIRLEEQEFADIVEYMLGHYGINLEKKKVLIECRMARELEKQGMTSFRGYLELLKKDRTGKIADEMINRLTTNYTYFFREVNHFQILKSEIFPDLFQKKQFGTVNIWCAGCSTGEECYTLTMTLREYTALTGQSASVRILATDISEDALRRAREGIYPIREIESIPLNLRQEYCHVTEDKKSFRIDDRLKENICFKRQNLMDPAAAEKYDLILCRNVMIYFDRASRRKLIKKLENCLTPGGYLLIGHAELLAKEETCLESVHPAVYMANGKERKNL</sequence>
<dbReference type="InterPro" id="IPR022642">
    <property type="entry name" value="CheR_C"/>
</dbReference>
<dbReference type="PANTHER" id="PTHR24422:SF19">
    <property type="entry name" value="CHEMOTAXIS PROTEIN METHYLTRANSFERASE"/>
    <property type="match status" value="1"/>
</dbReference>
<dbReference type="PRINTS" id="PR00996">
    <property type="entry name" value="CHERMTFRASE"/>
</dbReference>
<protein>
    <recommendedName>
        <fullName evidence="2">protein-glutamate O-methyltransferase</fullName>
        <ecNumber evidence="2">2.1.1.80</ecNumber>
    </recommendedName>
</protein>
<dbReference type="InterPro" id="IPR000780">
    <property type="entry name" value="CheR_MeTrfase"/>
</dbReference>
<dbReference type="EMBL" id="JANFXK010000009">
    <property type="protein sequence ID" value="MCQ4636940.1"/>
    <property type="molecule type" value="Genomic_DNA"/>
</dbReference>
<reference evidence="7 8" key="1">
    <citation type="submission" date="2022-06" db="EMBL/GenBank/DDBJ databases">
        <title>Isolation of gut microbiota from human fecal samples.</title>
        <authorList>
            <person name="Pamer E.G."/>
            <person name="Barat B."/>
            <person name="Waligurski E."/>
            <person name="Medina S."/>
            <person name="Paddock L."/>
            <person name="Mostad J."/>
        </authorList>
    </citation>
    <scope>NUCLEOTIDE SEQUENCE [LARGE SCALE GENOMIC DNA]</scope>
    <source>
        <strain evidence="7 8">SL.3.17</strain>
    </source>
</reference>
<keyword evidence="4" id="KW-0808">Transferase</keyword>
<dbReference type="SUPFAM" id="SSF47757">
    <property type="entry name" value="Chemotaxis receptor methyltransferase CheR, N-terminal domain"/>
    <property type="match status" value="1"/>
</dbReference>
<dbReference type="PIRSF" id="PIRSF000410">
    <property type="entry name" value="CheR"/>
    <property type="match status" value="1"/>
</dbReference>
<dbReference type="SUPFAM" id="SSF53335">
    <property type="entry name" value="S-adenosyl-L-methionine-dependent methyltransferases"/>
    <property type="match status" value="1"/>
</dbReference>
<evidence type="ECO:0000256" key="5">
    <source>
        <dbReference type="ARBA" id="ARBA00022691"/>
    </source>
</evidence>
<name>A0ABT1RP22_9FIRM</name>
<dbReference type="Proteomes" id="UP001524502">
    <property type="component" value="Unassembled WGS sequence"/>
</dbReference>
<dbReference type="Pfam" id="PF01739">
    <property type="entry name" value="CheR"/>
    <property type="match status" value="1"/>
</dbReference>
<evidence type="ECO:0000256" key="3">
    <source>
        <dbReference type="ARBA" id="ARBA00022603"/>
    </source>
</evidence>
<dbReference type="InterPro" id="IPR029063">
    <property type="entry name" value="SAM-dependent_MTases_sf"/>
</dbReference>
<accession>A0ABT1RP22</accession>
<comment type="catalytic activity">
    <reaction evidence="1">
        <text>L-glutamyl-[protein] + S-adenosyl-L-methionine = [protein]-L-glutamate 5-O-methyl ester + S-adenosyl-L-homocysteine</text>
        <dbReference type="Rhea" id="RHEA:24452"/>
        <dbReference type="Rhea" id="RHEA-COMP:10208"/>
        <dbReference type="Rhea" id="RHEA-COMP:10311"/>
        <dbReference type="ChEBI" id="CHEBI:29973"/>
        <dbReference type="ChEBI" id="CHEBI:57856"/>
        <dbReference type="ChEBI" id="CHEBI:59789"/>
        <dbReference type="ChEBI" id="CHEBI:82795"/>
        <dbReference type="EC" id="2.1.1.80"/>
    </reaction>
</comment>
<comment type="caution">
    <text evidence="7">The sequence shown here is derived from an EMBL/GenBank/DDBJ whole genome shotgun (WGS) entry which is preliminary data.</text>
</comment>
<keyword evidence="5" id="KW-0949">S-adenosyl-L-methionine</keyword>
<dbReference type="EC" id="2.1.1.80" evidence="2"/>
<evidence type="ECO:0000256" key="2">
    <source>
        <dbReference type="ARBA" id="ARBA00012534"/>
    </source>
</evidence>
<evidence type="ECO:0000259" key="6">
    <source>
        <dbReference type="PROSITE" id="PS50123"/>
    </source>
</evidence>
<gene>
    <name evidence="7" type="ORF">NE619_09370</name>
</gene>
<evidence type="ECO:0000313" key="8">
    <source>
        <dbReference type="Proteomes" id="UP001524502"/>
    </source>
</evidence>
<dbReference type="InterPro" id="IPR026024">
    <property type="entry name" value="Chemotaxis_MeTrfase_CheR"/>
</dbReference>
<keyword evidence="8" id="KW-1185">Reference proteome</keyword>
<dbReference type="Gene3D" id="3.40.50.150">
    <property type="entry name" value="Vaccinia Virus protein VP39"/>
    <property type="match status" value="1"/>
</dbReference>
<keyword evidence="3" id="KW-0489">Methyltransferase</keyword>